<dbReference type="GO" id="GO:0008312">
    <property type="term" value="F:7S RNA binding"/>
    <property type="evidence" value="ECO:0007669"/>
    <property type="project" value="UniProtKB-UniRule"/>
</dbReference>
<dbReference type="InterPro" id="IPR006325">
    <property type="entry name" value="SRP54_euk"/>
</dbReference>
<evidence type="ECO:0000256" key="7">
    <source>
        <dbReference type="ARBA" id="ARBA00022824"/>
    </source>
</evidence>
<evidence type="ECO:0000256" key="13">
    <source>
        <dbReference type="ARBA" id="ARBA00046020"/>
    </source>
</evidence>
<dbReference type="GO" id="GO:0005786">
    <property type="term" value="C:signal recognition particle, endoplasmic reticulum targeting"/>
    <property type="evidence" value="ECO:0007669"/>
    <property type="project" value="UniProtKB-UniRule"/>
</dbReference>
<dbReference type="PANTHER" id="PTHR11564:SF5">
    <property type="entry name" value="SIGNAL RECOGNITION PARTICLE SUBUNIT SRP54"/>
    <property type="match status" value="1"/>
</dbReference>
<dbReference type="FunFam" id="3.40.50.300:FF:000022">
    <property type="entry name" value="Signal recognition particle 54 kDa subunit"/>
    <property type="match status" value="1"/>
</dbReference>
<dbReference type="AlphaFoldDB" id="A0A5B8MID4"/>
<evidence type="ECO:0000256" key="2">
    <source>
        <dbReference type="ARBA" id="ARBA00004496"/>
    </source>
</evidence>
<evidence type="ECO:0000256" key="15">
    <source>
        <dbReference type="RuleBase" id="RU364034"/>
    </source>
</evidence>
<dbReference type="GO" id="GO:0005525">
    <property type="term" value="F:GTP binding"/>
    <property type="evidence" value="ECO:0007669"/>
    <property type="project" value="UniProtKB-UniRule"/>
</dbReference>
<protein>
    <recommendedName>
        <fullName evidence="15">Signal recognition particle 54 kDa protein</fullName>
    </recommendedName>
</protein>
<dbReference type="EMBL" id="HBHL01003396">
    <property type="protein sequence ID" value="CAD9713287.1"/>
    <property type="molecule type" value="Transcribed_RNA"/>
</dbReference>
<dbReference type="Pfam" id="PF02978">
    <property type="entry name" value="SRP_SPB"/>
    <property type="match status" value="1"/>
</dbReference>
<dbReference type="InterPro" id="IPR000897">
    <property type="entry name" value="SRP54_GTPase_dom"/>
</dbReference>
<comment type="domain">
    <text evidence="15">The NG domain, also named G domain, is a special guanosine triphosphatase (GTPase) domain, which binds GTP and forms a guanosine 5'-triphosphate (GTP)-dependent complex with a homologous NG domain in the SRP receptor subunit SRPRA. The two NG domains undergo cooperative rearrangements upon their assembly, which culminate in the reciprocal activation of the GTPase activity of one another. SRP receptor compaction upon binding with cargo-loaded SRP and GTPase rearrangement drive SRP-mediated cotranslational protein translocation into the ER.</text>
</comment>
<dbReference type="EMBL" id="CP031037">
    <property type="protein sequence ID" value="QDZ20398.1"/>
    <property type="molecule type" value="Genomic_DNA"/>
</dbReference>
<evidence type="ECO:0000313" key="19">
    <source>
        <dbReference type="Proteomes" id="UP000316726"/>
    </source>
</evidence>
<dbReference type="Gene3D" id="1.10.260.30">
    <property type="entry name" value="Signal recognition particle, SRP54 subunit, M-domain"/>
    <property type="match status" value="1"/>
</dbReference>
<dbReference type="HAMAP" id="MF_00306">
    <property type="entry name" value="SRP54"/>
    <property type="match status" value="1"/>
</dbReference>
<reference evidence="17" key="2">
    <citation type="submission" date="2021-01" db="EMBL/GenBank/DDBJ databases">
        <authorList>
            <person name="Corre E."/>
            <person name="Pelletier E."/>
            <person name="Niang G."/>
            <person name="Scheremetjew M."/>
            <person name="Finn R."/>
            <person name="Kale V."/>
            <person name="Holt S."/>
            <person name="Cochrane G."/>
            <person name="Meng A."/>
            <person name="Brown T."/>
            <person name="Cohen L."/>
        </authorList>
    </citation>
    <scope>NUCLEOTIDE SEQUENCE</scope>
    <source>
        <strain evidence="17">CCMP1205</strain>
    </source>
</reference>
<dbReference type="Pfam" id="PF02881">
    <property type="entry name" value="SRP54_N"/>
    <property type="match status" value="1"/>
</dbReference>
<organism evidence="18 19">
    <name type="scientific">Chloropicon primus</name>
    <dbReference type="NCBI Taxonomy" id="1764295"/>
    <lineage>
        <taxon>Eukaryota</taxon>
        <taxon>Viridiplantae</taxon>
        <taxon>Chlorophyta</taxon>
        <taxon>Chloropicophyceae</taxon>
        <taxon>Chloropicales</taxon>
        <taxon>Chloropicaceae</taxon>
        <taxon>Chloropicon</taxon>
    </lineage>
</organism>
<dbReference type="InterPro" id="IPR013822">
    <property type="entry name" value="Signal_recog_particl_SRP54_hlx"/>
</dbReference>
<evidence type="ECO:0000256" key="9">
    <source>
        <dbReference type="ARBA" id="ARBA00023134"/>
    </source>
</evidence>
<evidence type="ECO:0000256" key="8">
    <source>
        <dbReference type="ARBA" id="ARBA00022884"/>
    </source>
</evidence>
<dbReference type="GO" id="GO:0006616">
    <property type="term" value="P:SRP-dependent cotranslational protein targeting to membrane, translocation"/>
    <property type="evidence" value="ECO:0007669"/>
    <property type="project" value="TreeGrafter"/>
</dbReference>
<dbReference type="InterPro" id="IPR042101">
    <property type="entry name" value="SRP54_N_sf"/>
</dbReference>
<reference evidence="18 19" key="1">
    <citation type="submission" date="2018-07" db="EMBL/GenBank/DDBJ databases">
        <title>The complete nuclear genome of the prasinophyte Chloropicon primus (CCMP1205).</title>
        <authorList>
            <person name="Pombert J.-F."/>
            <person name="Otis C."/>
            <person name="Turmel M."/>
            <person name="Lemieux C."/>
        </authorList>
    </citation>
    <scope>NUCLEOTIDE SEQUENCE [LARGE SCALE GENOMIC DNA]</scope>
    <source>
        <strain evidence="18 19">CCMP1205</strain>
    </source>
</reference>
<evidence type="ECO:0000256" key="12">
    <source>
        <dbReference type="ARBA" id="ARBA00034796"/>
    </source>
</evidence>
<evidence type="ECO:0000256" key="1">
    <source>
        <dbReference type="ARBA" id="ARBA00004240"/>
    </source>
</evidence>
<dbReference type="CDD" id="cd17875">
    <property type="entry name" value="SRP54_G"/>
    <property type="match status" value="1"/>
</dbReference>
<evidence type="ECO:0000256" key="10">
    <source>
        <dbReference type="ARBA" id="ARBA00023135"/>
    </source>
</evidence>
<keyword evidence="8 15" id="KW-0694">RNA-binding</keyword>
<comment type="domain">
    <text evidence="15">The M domain binds the 7SL RNA in presence of SRP19 and binds the signal sequence of presecretory proteins.</text>
</comment>
<dbReference type="Pfam" id="PF00448">
    <property type="entry name" value="SRP54"/>
    <property type="match status" value="1"/>
</dbReference>
<comment type="subcellular location">
    <subcellularLocation>
        <location evidence="2 15">Cytoplasm</location>
    </subcellularLocation>
    <subcellularLocation>
        <location evidence="1 15">Endoplasmic reticulum</location>
    </subcellularLocation>
</comment>
<dbReference type="Gene3D" id="1.20.120.140">
    <property type="entry name" value="Signal recognition particle SRP54, nucleotide-binding domain"/>
    <property type="match status" value="1"/>
</dbReference>
<dbReference type="Proteomes" id="UP000316726">
    <property type="component" value="Chromosome 4"/>
</dbReference>
<dbReference type="InterPro" id="IPR036225">
    <property type="entry name" value="SRP/SRP_N"/>
</dbReference>
<dbReference type="PROSITE" id="PS00300">
    <property type="entry name" value="SRP54"/>
    <property type="match status" value="1"/>
</dbReference>
<dbReference type="SUPFAM" id="SSF47446">
    <property type="entry name" value="Signal peptide-binding domain"/>
    <property type="match status" value="1"/>
</dbReference>
<evidence type="ECO:0000256" key="11">
    <source>
        <dbReference type="ARBA" id="ARBA00023274"/>
    </source>
</evidence>
<evidence type="ECO:0000313" key="18">
    <source>
        <dbReference type="EMBL" id="QDZ20398.1"/>
    </source>
</evidence>
<name>A0A5B8MID4_9CHLO</name>
<sequence>MVLAELGNKITGALRSMANNTFVDEAVLDNCLKDIATALLQADINIKLVKQLRDNVKRAVQIEDMASGLNKRKVIEKAVFSELCSMLDPDTEPYELKKGRSNVVMFVGLQGNGKTTTCTKYAYANKRKGYRPAMICADTFRAGAFDQLKQNCTKAGIPFYGSYTETDPAAIAAAGVQRFREERYDLIIVDTSGRHKQEDALFEEMREIEEAVKPDCIVFVIDGSVGQAAYDQALAFKQTVPVGAVIVTKLDGHAKGGGALSAVAATDSPIIYIGTGEHIDEFEQFHTKSFVSRLLGLGDWTGFMDKITDVIPEDQQPELLEKLQGGVFTMRILYEQYANIMKMGPMGQIMSMIPGFGQDLIPKGAEQASQERMKHFMTMMDSMTDQELDAQDIKIFQEDGRLERIAQGSGRSMQEVAVLISEHKRMGQLWGKMKGLKMPGKGGGMSSLNNRQNLQQMSKMLPPGMLNQMGGVGALQSLMKQLEGGKLPPGFPGMGGMM</sequence>
<proteinExistence type="inferred from homology"/>
<evidence type="ECO:0000256" key="5">
    <source>
        <dbReference type="ARBA" id="ARBA00022741"/>
    </source>
</evidence>
<evidence type="ECO:0000256" key="14">
    <source>
        <dbReference type="ARBA" id="ARBA00048157"/>
    </source>
</evidence>
<dbReference type="InterPro" id="IPR027417">
    <property type="entry name" value="P-loop_NTPase"/>
</dbReference>
<comment type="similarity">
    <text evidence="3 15">Belongs to the GTP-binding SRP family. SRP54 subfamily.</text>
</comment>
<dbReference type="SMART" id="SM00962">
    <property type="entry name" value="SRP54"/>
    <property type="match status" value="1"/>
</dbReference>
<feature type="domain" description="SRP54-type proteins GTP-binding" evidence="16">
    <location>
        <begin position="269"/>
        <end position="282"/>
    </location>
</feature>
<comment type="subunit">
    <text evidence="12 15">Component of a signal recognition particle (SRP) complex that consists of a 7SL RNA molecule of 300 nucleotides and six protein subunits: SRP72, SRP68, SRP54, SRP19, SRP14 and SRP9.</text>
</comment>
<dbReference type="Gene3D" id="3.40.50.300">
    <property type="entry name" value="P-loop containing nucleotide triphosphate hydrolases"/>
    <property type="match status" value="1"/>
</dbReference>
<comment type="catalytic activity">
    <reaction evidence="14">
        <text>GTP + H2O = GDP + phosphate + H(+)</text>
        <dbReference type="Rhea" id="RHEA:19669"/>
        <dbReference type="ChEBI" id="CHEBI:15377"/>
        <dbReference type="ChEBI" id="CHEBI:15378"/>
        <dbReference type="ChEBI" id="CHEBI:37565"/>
        <dbReference type="ChEBI" id="CHEBI:43474"/>
        <dbReference type="ChEBI" id="CHEBI:58189"/>
        <dbReference type="EC" id="3.6.5.4"/>
    </reaction>
    <physiologicalReaction direction="left-to-right" evidence="14">
        <dbReference type="Rhea" id="RHEA:19670"/>
    </physiologicalReaction>
</comment>
<comment type="function">
    <text evidence="13 15">Component of the signal recognition particle (SRP) complex, a ribonucleoprotein complex that mediates the cotranslational targeting of secretory and membrane proteins to the endoplasmic reticulum (ER). As part of the SRP complex, associates with the SRP receptor (SR) component SRPRA to target secretory proteins to the endoplasmic reticulum membrane. Binds to the signal sequence of presecretory proteins when they emerge from the ribosomes. Displays basal GTPase activity, and stimulates reciprocal GTPase activation of the SR subunit SRPRA. Forms a guanosine 5'-triphosphate (GTP)-dependent complex with the SR subunit SRPRA. SR compaction and GTPase mediated rearrangement of SR drive SRP-mediated cotranslational protein translocation into the ER. Requires the presence of SRP9/SRP14 and/or SRP19 to stably interact with RNA.</text>
</comment>
<gene>
    <name evidence="18" type="ORF">A3770_04p29160</name>
    <name evidence="17" type="ORF">CPRI1469_LOCUS2136</name>
</gene>
<keyword evidence="4 15" id="KW-0963">Cytoplasm</keyword>
<dbReference type="GO" id="GO:0005829">
    <property type="term" value="C:cytosol"/>
    <property type="evidence" value="ECO:0007669"/>
    <property type="project" value="TreeGrafter"/>
</dbReference>
<accession>A0A5B8MID4</accession>
<evidence type="ECO:0000259" key="16">
    <source>
        <dbReference type="PROSITE" id="PS00300"/>
    </source>
</evidence>
<dbReference type="OrthoDB" id="10250817at2759"/>
<evidence type="ECO:0000256" key="3">
    <source>
        <dbReference type="ARBA" id="ARBA00005450"/>
    </source>
</evidence>
<dbReference type="InterPro" id="IPR004125">
    <property type="entry name" value="Signal_recog_particle_SRP54_M"/>
</dbReference>
<dbReference type="SUPFAM" id="SSF52540">
    <property type="entry name" value="P-loop containing nucleoside triphosphate hydrolases"/>
    <property type="match status" value="1"/>
</dbReference>
<evidence type="ECO:0000313" key="17">
    <source>
        <dbReference type="EMBL" id="CAD9713287.1"/>
    </source>
</evidence>
<keyword evidence="5 15" id="KW-0547">Nucleotide-binding</keyword>
<dbReference type="GO" id="GO:0005783">
    <property type="term" value="C:endoplasmic reticulum"/>
    <property type="evidence" value="ECO:0007669"/>
    <property type="project" value="UniProtKB-SubCell"/>
</dbReference>
<dbReference type="SMART" id="SM00963">
    <property type="entry name" value="SRP54_N"/>
    <property type="match status" value="1"/>
</dbReference>
<evidence type="ECO:0000256" key="6">
    <source>
        <dbReference type="ARBA" id="ARBA00022801"/>
    </source>
</evidence>
<keyword evidence="7 15" id="KW-0256">Endoplasmic reticulum</keyword>
<dbReference type="InterPro" id="IPR036891">
    <property type="entry name" value="Signal_recog_part_SRP54_M_sf"/>
</dbReference>
<dbReference type="FunFam" id="1.20.120.140:FF:000001">
    <property type="entry name" value="Signal recognition particle GTPase"/>
    <property type="match status" value="1"/>
</dbReference>
<keyword evidence="6" id="KW-0378">Hydrolase</keyword>
<dbReference type="PANTHER" id="PTHR11564">
    <property type="entry name" value="SIGNAL RECOGNITION PARTICLE 54K PROTEIN SRP54"/>
    <property type="match status" value="1"/>
</dbReference>
<keyword evidence="10 15" id="KW-0733">Signal recognition particle</keyword>
<dbReference type="SUPFAM" id="SSF47364">
    <property type="entry name" value="Domain of the SRP/SRP receptor G-proteins"/>
    <property type="match status" value="1"/>
</dbReference>
<dbReference type="GO" id="GO:0003924">
    <property type="term" value="F:GTPase activity"/>
    <property type="evidence" value="ECO:0007669"/>
    <property type="project" value="UniProtKB-UniRule"/>
</dbReference>
<keyword evidence="11 15" id="KW-0687">Ribonucleoprotein</keyword>
<dbReference type="InterPro" id="IPR022941">
    <property type="entry name" value="SRP54"/>
</dbReference>
<keyword evidence="19" id="KW-1185">Reference proteome</keyword>
<dbReference type="NCBIfam" id="TIGR01425">
    <property type="entry name" value="SRP54_euk"/>
    <property type="match status" value="1"/>
</dbReference>
<keyword evidence="9 15" id="KW-0342">GTP-binding</keyword>
<evidence type="ECO:0000256" key="4">
    <source>
        <dbReference type="ARBA" id="ARBA00022490"/>
    </source>
</evidence>
<dbReference type="GO" id="GO:0030942">
    <property type="term" value="F:endoplasmic reticulum signal peptide binding"/>
    <property type="evidence" value="ECO:0007669"/>
    <property type="project" value="TreeGrafter"/>
</dbReference>
<dbReference type="STRING" id="1764295.A0A5B8MID4"/>